<evidence type="ECO:0000256" key="3">
    <source>
        <dbReference type="ARBA" id="ARBA00061607"/>
    </source>
</evidence>
<dbReference type="PIRSF" id="PIRSF002849">
    <property type="entry name" value="AAA_ATPase_chaperone_MoxR_prd"/>
    <property type="match status" value="1"/>
</dbReference>
<protein>
    <submittedName>
        <fullName evidence="7">MoxR-like ATPase</fullName>
    </submittedName>
</protein>
<keyword evidence="1" id="KW-0547">Nucleotide-binding</keyword>
<dbReference type="Pfam" id="PF17863">
    <property type="entry name" value="AAA_lid_2"/>
    <property type="match status" value="1"/>
</dbReference>
<evidence type="ECO:0000256" key="1">
    <source>
        <dbReference type="ARBA" id="ARBA00022741"/>
    </source>
</evidence>
<dbReference type="InterPro" id="IPR027417">
    <property type="entry name" value="P-loop_NTPase"/>
</dbReference>
<dbReference type="Gene3D" id="1.10.8.80">
    <property type="entry name" value="Magnesium chelatase subunit I, C-Terminal domain"/>
    <property type="match status" value="1"/>
</dbReference>
<dbReference type="InterPro" id="IPR041628">
    <property type="entry name" value="ChlI/MoxR_AAA_lid"/>
</dbReference>
<comment type="similarity">
    <text evidence="3">Belongs to the MoxR family.</text>
</comment>
<comment type="caution">
    <text evidence="7">The sequence shown here is derived from an EMBL/GenBank/DDBJ whole genome shotgun (WGS) entry which is preliminary data.</text>
</comment>
<keyword evidence="8" id="KW-1185">Reference proteome</keyword>
<keyword evidence="2" id="KW-0067">ATP-binding</keyword>
<evidence type="ECO:0000256" key="4">
    <source>
        <dbReference type="SAM" id="MobiDB-lite"/>
    </source>
</evidence>
<feature type="region of interest" description="Disordered" evidence="4">
    <location>
        <begin position="1"/>
        <end position="26"/>
    </location>
</feature>
<organism evidence="7 8">
    <name type="scientific">Luteimicrobium subarcticum</name>
    <dbReference type="NCBI Taxonomy" id="620910"/>
    <lineage>
        <taxon>Bacteria</taxon>
        <taxon>Bacillati</taxon>
        <taxon>Actinomycetota</taxon>
        <taxon>Actinomycetes</taxon>
        <taxon>Micrococcales</taxon>
        <taxon>Luteimicrobium</taxon>
    </lineage>
</organism>
<reference evidence="7 8" key="1">
    <citation type="submission" date="2017-11" db="EMBL/GenBank/DDBJ databases">
        <title>Genomic Encyclopedia of Archaeal and Bacterial Type Strains, Phase II (KMG-II): From Individual Species to Whole Genera.</title>
        <authorList>
            <person name="Goeker M."/>
        </authorList>
    </citation>
    <scope>NUCLEOTIDE SEQUENCE [LARGE SCALE GENOMIC DNA]</scope>
    <source>
        <strain evidence="7 8">DSM 22413</strain>
    </source>
</reference>
<evidence type="ECO:0000259" key="6">
    <source>
        <dbReference type="Pfam" id="PF17863"/>
    </source>
</evidence>
<proteinExistence type="inferred from homology"/>
<dbReference type="PANTHER" id="PTHR42759">
    <property type="entry name" value="MOXR FAMILY PROTEIN"/>
    <property type="match status" value="1"/>
</dbReference>
<dbReference type="EMBL" id="PGTZ01000013">
    <property type="protein sequence ID" value="PJI84818.1"/>
    <property type="molecule type" value="Genomic_DNA"/>
</dbReference>
<accession>A0A2M8W1N5</accession>
<dbReference type="SUPFAM" id="SSF52540">
    <property type="entry name" value="P-loop containing nucleoside triphosphate hydrolases"/>
    <property type="match status" value="1"/>
</dbReference>
<feature type="domain" description="ATPase AAA-3" evidence="5">
    <location>
        <begin position="70"/>
        <end position="200"/>
    </location>
</feature>
<dbReference type="Pfam" id="PF07726">
    <property type="entry name" value="AAA_3"/>
    <property type="match status" value="1"/>
</dbReference>
<dbReference type="Gene3D" id="3.40.50.300">
    <property type="entry name" value="P-loop containing nucleotide triphosphate hydrolases"/>
    <property type="match status" value="1"/>
</dbReference>
<dbReference type="PANTHER" id="PTHR42759:SF5">
    <property type="entry name" value="METHANOL DEHYDROGENASE REGULATOR"/>
    <property type="match status" value="1"/>
</dbReference>
<dbReference type="FunFam" id="3.40.50.300:FF:000640">
    <property type="entry name" value="MoxR family ATPase"/>
    <property type="match status" value="1"/>
</dbReference>
<dbReference type="InterPro" id="IPR050764">
    <property type="entry name" value="CbbQ/NirQ/NorQ/GpvN"/>
</dbReference>
<dbReference type="InterPro" id="IPR011703">
    <property type="entry name" value="ATPase_AAA-3"/>
</dbReference>
<feature type="domain" description="ChlI/MoxR AAA lid" evidence="6">
    <location>
        <begin position="264"/>
        <end position="333"/>
    </location>
</feature>
<dbReference type="GO" id="GO:0016887">
    <property type="term" value="F:ATP hydrolysis activity"/>
    <property type="evidence" value="ECO:0007669"/>
    <property type="project" value="InterPro"/>
</dbReference>
<dbReference type="GO" id="GO:0005524">
    <property type="term" value="F:ATP binding"/>
    <property type="evidence" value="ECO:0007669"/>
    <property type="project" value="UniProtKB-KW"/>
</dbReference>
<evidence type="ECO:0000313" key="7">
    <source>
        <dbReference type="EMBL" id="PJI84818.1"/>
    </source>
</evidence>
<evidence type="ECO:0000313" key="8">
    <source>
        <dbReference type="Proteomes" id="UP000231586"/>
    </source>
</evidence>
<dbReference type="AlphaFoldDB" id="A0A2M8W1N5"/>
<evidence type="ECO:0000256" key="2">
    <source>
        <dbReference type="ARBA" id="ARBA00022840"/>
    </source>
</evidence>
<name>A0A2M8W1N5_9MICO</name>
<feature type="compositionally biased region" description="Polar residues" evidence="4">
    <location>
        <begin position="1"/>
        <end position="14"/>
    </location>
</feature>
<gene>
    <name evidence="7" type="ORF">CLV34_3063</name>
</gene>
<sequence>MTTPSSAVPTQDESAQPGARAGDRADAPVPLTVDEVARVSEQVLDRVGTVVVGMRDALELALATILAGGHVLFEDAPGLGKTLAARSLASALGLDFRRLQCTPDLLPSDITGSYVFDPAASRFEFRPGPVFTGLFLADEINRTAPKTQSALLEAMAEGQVTVEGTRFPLPAPFHVVATSNPVEYEGTYPLPEAQLDRFMVRLSVGYPSRESEQQVLQNRVARRHEVATVEPVIDTTTLLAMQAGVETVHVDPDVVRYCVDLAAETRDHESVAIGASPRGSQGLLLVARARAVLRGRDYVTPDDVKAVAVPVLAHRLSLTTPAWAAGVSPADLVAQVVARVPGPPVVSRSGGAPAAEPSAVAR</sequence>
<evidence type="ECO:0000259" key="5">
    <source>
        <dbReference type="Pfam" id="PF07726"/>
    </source>
</evidence>
<dbReference type="Proteomes" id="UP000231586">
    <property type="component" value="Unassembled WGS sequence"/>
</dbReference>
<dbReference type="CDD" id="cd00009">
    <property type="entry name" value="AAA"/>
    <property type="match status" value="1"/>
</dbReference>